<proteinExistence type="predicted"/>
<dbReference type="EMBL" id="UZAG01020706">
    <property type="protein sequence ID" value="VDO47655.1"/>
    <property type="molecule type" value="Genomic_DNA"/>
</dbReference>
<name>A0A0R3R7M1_9BILA</name>
<dbReference type="Proteomes" id="UP000280834">
    <property type="component" value="Unassembled WGS sequence"/>
</dbReference>
<dbReference type="AlphaFoldDB" id="A0A0R3R7M1"/>
<accession>A0A0R3R7M1</accession>
<dbReference type="WBParaSite" id="BTMF_0001602301-mRNA-1">
    <property type="protein sequence ID" value="BTMF_0001602301-mRNA-1"/>
    <property type="gene ID" value="BTMF_0001602301"/>
</dbReference>
<keyword evidence="2" id="KW-1185">Reference proteome</keyword>
<reference evidence="1 2" key="2">
    <citation type="submission" date="2018-11" db="EMBL/GenBank/DDBJ databases">
        <authorList>
            <consortium name="Pathogen Informatics"/>
        </authorList>
    </citation>
    <scope>NUCLEOTIDE SEQUENCE [LARGE SCALE GENOMIC DNA]</scope>
</reference>
<protein>
    <submittedName>
        <fullName evidence="1 3">Uncharacterized protein</fullName>
    </submittedName>
</protein>
<evidence type="ECO:0000313" key="1">
    <source>
        <dbReference type="EMBL" id="VDO47655.1"/>
    </source>
</evidence>
<sequence length="90" mass="10483">MTKIMFCETNILNGKKEEQNKNLKEKRERDVKQFKMPDVSGTLTKWKGRQLESTPITPYENRQTCSVTKSGTVTEFGSKDIREQFHANIE</sequence>
<gene>
    <name evidence="1" type="ORF">BTMF_LOCUS14007</name>
</gene>
<evidence type="ECO:0000313" key="3">
    <source>
        <dbReference type="WBParaSite" id="BTMF_0001602301-mRNA-1"/>
    </source>
</evidence>
<reference evidence="3" key="1">
    <citation type="submission" date="2017-02" db="UniProtKB">
        <authorList>
            <consortium name="WormBaseParasite"/>
        </authorList>
    </citation>
    <scope>IDENTIFICATION</scope>
</reference>
<evidence type="ECO:0000313" key="2">
    <source>
        <dbReference type="Proteomes" id="UP000280834"/>
    </source>
</evidence>
<organism evidence="3">
    <name type="scientific">Brugia timori</name>
    <dbReference type="NCBI Taxonomy" id="42155"/>
    <lineage>
        <taxon>Eukaryota</taxon>
        <taxon>Metazoa</taxon>
        <taxon>Ecdysozoa</taxon>
        <taxon>Nematoda</taxon>
        <taxon>Chromadorea</taxon>
        <taxon>Rhabditida</taxon>
        <taxon>Spirurina</taxon>
        <taxon>Spiruromorpha</taxon>
        <taxon>Filarioidea</taxon>
        <taxon>Onchocercidae</taxon>
        <taxon>Brugia</taxon>
    </lineage>
</organism>